<evidence type="ECO:0000313" key="2">
    <source>
        <dbReference type="Proteomes" id="UP000821865"/>
    </source>
</evidence>
<protein>
    <submittedName>
        <fullName evidence="1">Uncharacterized protein</fullName>
    </submittedName>
</protein>
<name>A0ACB8DZB4_DERSI</name>
<organism evidence="1 2">
    <name type="scientific">Dermacentor silvarum</name>
    <name type="common">Tick</name>
    <dbReference type="NCBI Taxonomy" id="543639"/>
    <lineage>
        <taxon>Eukaryota</taxon>
        <taxon>Metazoa</taxon>
        <taxon>Ecdysozoa</taxon>
        <taxon>Arthropoda</taxon>
        <taxon>Chelicerata</taxon>
        <taxon>Arachnida</taxon>
        <taxon>Acari</taxon>
        <taxon>Parasitiformes</taxon>
        <taxon>Ixodida</taxon>
        <taxon>Ixodoidea</taxon>
        <taxon>Ixodidae</taxon>
        <taxon>Rhipicephalinae</taxon>
        <taxon>Dermacentor</taxon>
    </lineage>
</organism>
<accession>A0ACB8DZB4</accession>
<keyword evidence="2" id="KW-1185">Reference proteome</keyword>
<sequence length="523" mass="59475">MMEEDCIPFSFLDTGWICDFSRCSIASDQVWSYLHSTTATVRQAHRGWAFKEEGYVKNVMLNLSTSDPQVGLVGAACLPSMKSGAYIVTAWYRKASGDIAGAHCTCVAGLSQSCQHVAGVLLSVTDKTAKEQESCTDVPCKWIVPAEVKKQAPRLPLQDIPFQRHVVSKPAYVKKQRKYDPCPYVRPSQDEISKLKANLSACCPSLQVLRYLCPEDKVAHSNVNPDRQVLNDEEDLWSEQAQTLISAHLQTMEPLDDVQRQNICRDTMGQAANKLWHSARTGRITASVFKRVCRCVKPEGLLRMLLYPSNRAMSEAMVYGRMHEQDAVEAYSILIRSRDVQLEVTETGLHIHKHYPFLAASPDRIVVLDGDQGLLEVKCLFSKKGMTAEDASKDSKFCCMLKDGQVYLKKDHAYYYQVQGQMATTGHKWCDFVIWTEAQNRGEMHHIHVERIFFDRPFWENHMLPAILHFMLKAFIPEVLTRRVKRLGKLYTTGQYVSYKKIKDGFYVCSLKDSLVLNIKKLK</sequence>
<evidence type="ECO:0000313" key="1">
    <source>
        <dbReference type="EMBL" id="KAH7979681.1"/>
    </source>
</evidence>
<dbReference type="Proteomes" id="UP000821865">
    <property type="component" value="Chromosome 1"/>
</dbReference>
<gene>
    <name evidence="1" type="ORF">HPB49_010485</name>
</gene>
<proteinExistence type="predicted"/>
<reference evidence="1" key="1">
    <citation type="submission" date="2020-05" db="EMBL/GenBank/DDBJ databases">
        <title>Large-scale comparative analyses of tick genomes elucidate their genetic diversity and vector capacities.</title>
        <authorList>
            <person name="Jia N."/>
            <person name="Wang J."/>
            <person name="Shi W."/>
            <person name="Du L."/>
            <person name="Sun Y."/>
            <person name="Zhan W."/>
            <person name="Jiang J."/>
            <person name="Wang Q."/>
            <person name="Zhang B."/>
            <person name="Ji P."/>
            <person name="Sakyi L.B."/>
            <person name="Cui X."/>
            <person name="Yuan T."/>
            <person name="Jiang B."/>
            <person name="Yang W."/>
            <person name="Lam T.T.-Y."/>
            <person name="Chang Q."/>
            <person name="Ding S."/>
            <person name="Wang X."/>
            <person name="Zhu J."/>
            <person name="Ruan X."/>
            <person name="Zhao L."/>
            <person name="Wei J."/>
            <person name="Que T."/>
            <person name="Du C."/>
            <person name="Cheng J."/>
            <person name="Dai P."/>
            <person name="Han X."/>
            <person name="Huang E."/>
            <person name="Gao Y."/>
            <person name="Liu J."/>
            <person name="Shao H."/>
            <person name="Ye R."/>
            <person name="Li L."/>
            <person name="Wei W."/>
            <person name="Wang X."/>
            <person name="Wang C."/>
            <person name="Yang T."/>
            <person name="Huo Q."/>
            <person name="Li W."/>
            <person name="Guo W."/>
            <person name="Chen H."/>
            <person name="Zhou L."/>
            <person name="Ni X."/>
            <person name="Tian J."/>
            <person name="Zhou Y."/>
            <person name="Sheng Y."/>
            <person name="Liu T."/>
            <person name="Pan Y."/>
            <person name="Xia L."/>
            <person name="Li J."/>
            <person name="Zhao F."/>
            <person name="Cao W."/>
        </authorList>
    </citation>
    <scope>NUCLEOTIDE SEQUENCE</scope>
    <source>
        <strain evidence="1">Dsil-2018</strain>
    </source>
</reference>
<dbReference type="EMBL" id="CM023470">
    <property type="protein sequence ID" value="KAH7979681.1"/>
    <property type="molecule type" value="Genomic_DNA"/>
</dbReference>
<comment type="caution">
    <text evidence="1">The sequence shown here is derived from an EMBL/GenBank/DDBJ whole genome shotgun (WGS) entry which is preliminary data.</text>
</comment>